<dbReference type="Pfam" id="PF00069">
    <property type="entry name" value="Pkinase"/>
    <property type="match status" value="1"/>
</dbReference>
<protein>
    <submittedName>
        <fullName evidence="7">Kinase-like domain-containing protein</fullName>
    </submittedName>
</protein>
<sequence length="454" mass="51111">MTTLATLSSKRLDEVKSRKSALLNGRYEKICTLGKGNFGKVYLARDCNTGQEVAVKVVDRASIKSGDQRQHALNEKKICEGFAQRLNHKNVVHVYEVFTDHENIYVAMEYVEGGELFEKIKQRHRLEEPLAKRWFREVIEAVNYIHKNGIVHRDLKPENVLIDKYQKIRICDFGFGKFCERQQVLNTYCGSPFYAAPEMVTATPYRGPPVDMWSCGVILFAMLAGTLPFQGDDMPQLFRRINSGTYTMPHHISREAADLISRLLCKSARNRISAEECLKHPWLHRTKNGLEQRHSSVSSSSRYHHHTAASTPSLSLSRLSSTDGQTTTQPATPATTSDIKTGSAKVPPLPTVTVTTATTLAGSISSSLQSSRNKKSKASRLFTKIFPNKKTQVAPALKTTSEKSSYYNHPVTTTYSSSTPIKSKRRIKDVENKVVLRFKGLLKIAFQRRLTDKD</sequence>
<dbReference type="SMART" id="SM00220">
    <property type="entry name" value="S_TKc"/>
    <property type="match status" value="1"/>
</dbReference>
<dbReference type="AlphaFoldDB" id="A0AAD5K056"/>
<feature type="compositionally biased region" description="Low complexity" evidence="5">
    <location>
        <begin position="308"/>
        <end position="336"/>
    </location>
</feature>
<feature type="region of interest" description="Disordered" evidence="5">
    <location>
        <begin position="289"/>
        <end position="350"/>
    </location>
</feature>
<reference evidence="7" key="1">
    <citation type="journal article" date="2022" name="IScience">
        <title>Evolution of zygomycete secretomes and the origins of terrestrial fungal ecologies.</title>
        <authorList>
            <person name="Chang Y."/>
            <person name="Wang Y."/>
            <person name="Mondo S."/>
            <person name="Ahrendt S."/>
            <person name="Andreopoulos W."/>
            <person name="Barry K."/>
            <person name="Beard J."/>
            <person name="Benny G.L."/>
            <person name="Blankenship S."/>
            <person name="Bonito G."/>
            <person name="Cuomo C."/>
            <person name="Desiro A."/>
            <person name="Gervers K.A."/>
            <person name="Hundley H."/>
            <person name="Kuo A."/>
            <person name="LaButti K."/>
            <person name="Lang B.F."/>
            <person name="Lipzen A."/>
            <person name="O'Donnell K."/>
            <person name="Pangilinan J."/>
            <person name="Reynolds N."/>
            <person name="Sandor L."/>
            <person name="Smith M.E."/>
            <person name="Tsang A."/>
            <person name="Grigoriev I.V."/>
            <person name="Stajich J.E."/>
            <person name="Spatafora J.W."/>
        </authorList>
    </citation>
    <scope>NUCLEOTIDE SEQUENCE</scope>
    <source>
        <strain evidence="7">RSA 2281</strain>
    </source>
</reference>
<gene>
    <name evidence="7" type="ORF">BDA99DRAFT_571913</name>
</gene>
<dbReference type="GO" id="GO:0005737">
    <property type="term" value="C:cytoplasm"/>
    <property type="evidence" value="ECO:0007669"/>
    <property type="project" value="TreeGrafter"/>
</dbReference>
<dbReference type="PROSITE" id="PS50011">
    <property type="entry name" value="PROTEIN_KINASE_DOM"/>
    <property type="match status" value="1"/>
</dbReference>
<dbReference type="Proteomes" id="UP001209540">
    <property type="component" value="Unassembled WGS sequence"/>
</dbReference>
<evidence type="ECO:0000313" key="7">
    <source>
        <dbReference type="EMBL" id="KAI9263199.1"/>
    </source>
</evidence>
<dbReference type="InterPro" id="IPR000719">
    <property type="entry name" value="Prot_kinase_dom"/>
</dbReference>
<evidence type="ECO:0000256" key="5">
    <source>
        <dbReference type="SAM" id="MobiDB-lite"/>
    </source>
</evidence>
<dbReference type="SUPFAM" id="SSF56112">
    <property type="entry name" value="Protein kinase-like (PK-like)"/>
    <property type="match status" value="1"/>
</dbReference>
<reference evidence="7" key="2">
    <citation type="submission" date="2023-02" db="EMBL/GenBank/DDBJ databases">
        <authorList>
            <consortium name="DOE Joint Genome Institute"/>
            <person name="Mondo S.J."/>
            <person name="Chang Y."/>
            <person name="Wang Y."/>
            <person name="Ahrendt S."/>
            <person name="Andreopoulos W."/>
            <person name="Barry K."/>
            <person name="Beard J."/>
            <person name="Benny G.L."/>
            <person name="Blankenship S."/>
            <person name="Bonito G."/>
            <person name="Cuomo C."/>
            <person name="Desiro A."/>
            <person name="Gervers K.A."/>
            <person name="Hundley H."/>
            <person name="Kuo A."/>
            <person name="LaButti K."/>
            <person name="Lang B.F."/>
            <person name="Lipzen A."/>
            <person name="O'Donnell K."/>
            <person name="Pangilinan J."/>
            <person name="Reynolds N."/>
            <person name="Sandor L."/>
            <person name="Smith M.W."/>
            <person name="Tsang A."/>
            <person name="Grigoriev I.V."/>
            <person name="Stajich J.E."/>
            <person name="Spatafora J.W."/>
        </authorList>
    </citation>
    <scope>NUCLEOTIDE SEQUENCE</scope>
    <source>
        <strain evidence="7">RSA 2281</strain>
    </source>
</reference>
<dbReference type="FunFam" id="1.10.510.10:FF:000571">
    <property type="entry name" value="Maternal embryonic leucine zipper kinase"/>
    <property type="match status" value="1"/>
</dbReference>
<evidence type="ECO:0000313" key="8">
    <source>
        <dbReference type="Proteomes" id="UP001209540"/>
    </source>
</evidence>
<evidence type="ECO:0000256" key="2">
    <source>
        <dbReference type="ARBA" id="ARBA00022840"/>
    </source>
</evidence>
<feature type="domain" description="Protein kinase" evidence="6">
    <location>
        <begin position="27"/>
        <end position="283"/>
    </location>
</feature>
<dbReference type="GO" id="GO:0004674">
    <property type="term" value="F:protein serine/threonine kinase activity"/>
    <property type="evidence" value="ECO:0007669"/>
    <property type="project" value="UniProtKB-KW"/>
</dbReference>
<dbReference type="GO" id="GO:0035556">
    <property type="term" value="P:intracellular signal transduction"/>
    <property type="evidence" value="ECO:0007669"/>
    <property type="project" value="TreeGrafter"/>
</dbReference>
<keyword evidence="4" id="KW-0723">Serine/threonine-protein kinase</keyword>
<dbReference type="InterPro" id="IPR011009">
    <property type="entry name" value="Kinase-like_dom_sf"/>
</dbReference>
<accession>A0AAD5K056</accession>
<dbReference type="PROSITE" id="PS00107">
    <property type="entry name" value="PROTEIN_KINASE_ATP"/>
    <property type="match status" value="1"/>
</dbReference>
<evidence type="ECO:0000259" key="6">
    <source>
        <dbReference type="PROSITE" id="PS50011"/>
    </source>
</evidence>
<evidence type="ECO:0000256" key="4">
    <source>
        <dbReference type="RuleBase" id="RU000304"/>
    </source>
</evidence>
<feature type="binding site" evidence="3">
    <location>
        <position position="56"/>
    </location>
    <ligand>
        <name>ATP</name>
        <dbReference type="ChEBI" id="CHEBI:30616"/>
    </ligand>
</feature>
<comment type="caution">
    <text evidence="7">The sequence shown here is derived from an EMBL/GenBank/DDBJ whole genome shotgun (WGS) entry which is preliminary data.</text>
</comment>
<comment type="similarity">
    <text evidence="4">Belongs to the protein kinase superfamily.</text>
</comment>
<dbReference type="Gene3D" id="1.10.510.10">
    <property type="entry name" value="Transferase(Phosphotransferase) domain 1"/>
    <property type="match status" value="1"/>
</dbReference>
<evidence type="ECO:0000256" key="3">
    <source>
        <dbReference type="PROSITE-ProRule" id="PRU10141"/>
    </source>
</evidence>
<dbReference type="PANTHER" id="PTHR24346">
    <property type="entry name" value="MAP/MICROTUBULE AFFINITY-REGULATING KINASE"/>
    <property type="match status" value="1"/>
</dbReference>
<evidence type="ECO:0000256" key="1">
    <source>
        <dbReference type="ARBA" id="ARBA00022741"/>
    </source>
</evidence>
<dbReference type="FunFam" id="3.30.200.20:FF:000042">
    <property type="entry name" value="Aurora kinase A"/>
    <property type="match status" value="1"/>
</dbReference>
<dbReference type="EMBL" id="JAIXMP010000013">
    <property type="protein sequence ID" value="KAI9263199.1"/>
    <property type="molecule type" value="Genomic_DNA"/>
</dbReference>
<dbReference type="PANTHER" id="PTHR24346:SF30">
    <property type="entry name" value="MATERNAL EMBRYONIC LEUCINE ZIPPER KINASE"/>
    <property type="match status" value="1"/>
</dbReference>
<dbReference type="CDD" id="cd14003">
    <property type="entry name" value="STKc_AMPK-like"/>
    <property type="match status" value="1"/>
</dbReference>
<keyword evidence="7" id="KW-0418">Kinase</keyword>
<keyword evidence="2 3" id="KW-0067">ATP-binding</keyword>
<proteinExistence type="inferred from homology"/>
<keyword evidence="1 3" id="KW-0547">Nucleotide-binding</keyword>
<name>A0AAD5K056_9FUNG</name>
<dbReference type="PROSITE" id="PS00108">
    <property type="entry name" value="PROTEIN_KINASE_ST"/>
    <property type="match status" value="1"/>
</dbReference>
<keyword evidence="7" id="KW-0808">Transferase</keyword>
<dbReference type="GO" id="GO:0005524">
    <property type="term" value="F:ATP binding"/>
    <property type="evidence" value="ECO:0007669"/>
    <property type="project" value="UniProtKB-UniRule"/>
</dbReference>
<dbReference type="InterPro" id="IPR017441">
    <property type="entry name" value="Protein_kinase_ATP_BS"/>
</dbReference>
<organism evidence="7 8">
    <name type="scientific">Phascolomyces articulosus</name>
    <dbReference type="NCBI Taxonomy" id="60185"/>
    <lineage>
        <taxon>Eukaryota</taxon>
        <taxon>Fungi</taxon>
        <taxon>Fungi incertae sedis</taxon>
        <taxon>Mucoromycota</taxon>
        <taxon>Mucoromycotina</taxon>
        <taxon>Mucoromycetes</taxon>
        <taxon>Mucorales</taxon>
        <taxon>Lichtheimiaceae</taxon>
        <taxon>Phascolomyces</taxon>
    </lineage>
</organism>
<dbReference type="InterPro" id="IPR008271">
    <property type="entry name" value="Ser/Thr_kinase_AS"/>
</dbReference>
<keyword evidence="8" id="KW-1185">Reference proteome</keyword>